<evidence type="ECO:0000313" key="3">
    <source>
        <dbReference type="Proteomes" id="UP000265520"/>
    </source>
</evidence>
<evidence type="ECO:0000313" key="2">
    <source>
        <dbReference type="EMBL" id="MCH81225.1"/>
    </source>
</evidence>
<gene>
    <name evidence="2" type="ORF">A2U01_0002009</name>
</gene>
<feature type="compositionally biased region" description="Low complexity" evidence="1">
    <location>
        <begin position="68"/>
        <end position="78"/>
    </location>
</feature>
<evidence type="ECO:0000256" key="1">
    <source>
        <dbReference type="SAM" id="MobiDB-lite"/>
    </source>
</evidence>
<feature type="compositionally biased region" description="Low complexity" evidence="1">
    <location>
        <begin position="27"/>
        <end position="42"/>
    </location>
</feature>
<proteinExistence type="predicted"/>
<reference evidence="2 3" key="1">
    <citation type="journal article" date="2018" name="Front. Plant Sci.">
        <title>Red Clover (Trifolium pratense) and Zigzag Clover (T. medium) - A Picture of Genomic Similarities and Differences.</title>
        <authorList>
            <person name="Dluhosova J."/>
            <person name="Istvanek J."/>
            <person name="Nedelnik J."/>
            <person name="Repkova J."/>
        </authorList>
    </citation>
    <scope>NUCLEOTIDE SEQUENCE [LARGE SCALE GENOMIC DNA]</scope>
    <source>
        <strain evidence="3">cv. 10/8</strain>
        <tissue evidence="2">Leaf</tissue>
    </source>
</reference>
<dbReference type="Proteomes" id="UP000265520">
    <property type="component" value="Unassembled WGS sequence"/>
</dbReference>
<organism evidence="2 3">
    <name type="scientific">Trifolium medium</name>
    <dbReference type="NCBI Taxonomy" id="97028"/>
    <lineage>
        <taxon>Eukaryota</taxon>
        <taxon>Viridiplantae</taxon>
        <taxon>Streptophyta</taxon>
        <taxon>Embryophyta</taxon>
        <taxon>Tracheophyta</taxon>
        <taxon>Spermatophyta</taxon>
        <taxon>Magnoliopsida</taxon>
        <taxon>eudicotyledons</taxon>
        <taxon>Gunneridae</taxon>
        <taxon>Pentapetalae</taxon>
        <taxon>rosids</taxon>
        <taxon>fabids</taxon>
        <taxon>Fabales</taxon>
        <taxon>Fabaceae</taxon>
        <taxon>Papilionoideae</taxon>
        <taxon>50 kb inversion clade</taxon>
        <taxon>NPAAA clade</taxon>
        <taxon>Hologalegina</taxon>
        <taxon>IRL clade</taxon>
        <taxon>Trifolieae</taxon>
        <taxon>Trifolium</taxon>
    </lineage>
</organism>
<name>A0A392M1T0_9FABA</name>
<dbReference type="EMBL" id="LXQA010002027">
    <property type="protein sequence ID" value="MCH81225.1"/>
    <property type="molecule type" value="Genomic_DNA"/>
</dbReference>
<sequence length="110" mass="12232">MSEEQFQASGNWWETPARNMRYESVEQQQQQQSSSFGGWQQQQHHDTMSASGSSSVVFHDTTQKLQPSDSSTSNNDSNLHMMGLGLSSQTIDWNQASLLEDHGSIPATAI</sequence>
<accession>A0A392M1T0</accession>
<feature type="compositionally biased region" description="Polar residues" evidence="1">
    <location>
        <begin position="1"/>
        <end position="12"/>
    </location>
</feature>
<feature type="region of interest" description="Disordered" evidence="1">
    <location>
        <begin position="1"/>
        <end position="82"/>
    </location>
</feature>
<keyword evidence="3" id="KW-1185">Reference proteome</keyword>
<dbReference type="AlphaFoldDB" id="A0A392M1T0"/>
<protein>
    <submittedName>
        <fullName evidence="2">Transcription factor bHLH123-like</fullName>
    </submittedName>
</protein>
<comment type="caution">
    <text evidence="2">The sequence shown here is derived from an EMBL/GenBank/DDBJ whole genome shotgun (WGS) entry which is preliminary data.</text>
</comment>